<evidence type="ECO:0000256" key="1">
    <source>
        <dbReference type="SAM" id="Phobius"/>
    </source>
</evidence>
<comment type="caution">
    <text evidence="3">The sequence shown here is derived from an EMBL/GenBank/DDBJ whole genome shotgun (WGS) entry which is preliminary data.</text>
</comment>
<keyword evidence="1" id="KW-1133">Transmembrane helix</keyword>
<protein>
    <recommendedName>
        <fullName evidence="2">EGF-like domain-containing protein</fullName>
    </recommendedName>
</protein>
<dbReference type="InterPro" id="IPR006212">
    <property type="entry name" value="Furin_repeat"/>
</dbReference>
<evidence type="ECO:0000259" key="2">
    <source>
        <dbReference type="SMART" id="SM00181"/>
    </source>
</evidence>
<sequence>MIEIQADATNGDTKGFGFWSKYIANSVFSEEFILNKPFDDPICQTEVCTFHGFYFLKLFDENQLNFAAIILNMNDNPISLTHDFYLFNQDSEIIEQASVNFVASLYENIWYYTLFLYSKNDQKLRFYTNFNNQLFIFQYQIITQKISIILGGYDTDLSQNFVYNLGPLLYFKGYFSPIQEFNTFFYNDNTFDNLFSYCPLQDQKTILEKSDLYRLINFQSIQDDFLLSAYTFILKNQRYTIQCWLKQNYIEAFEYYLKKQGQAYYYLEQSPFSLSQIYNIRNRRMGDQMIDFYYSVDFENNNQTVIHFKAEFIKIPFSVPLYQDEELSKYDTLAINKDYFYDKTQQWHYVVIDQGRNPIDGAKMQIRFYFFNEKPLIYELGTYNYNYQFSGSIVLFSILQREQSSFLKSRTQIGWLIFITGQLEDNNDSYECHSSCKDCNGPTKYNCISCQIELNYFLTQFNSCECSYLNEYNEKSQGCDPIEVSQSLTITTEYSLDQYCFFGYFLVQFQNKYFCIQCPLDHQSGLQCGNCFHESLTWYQKPICTFDYQQEKNSYAYIKYQRSNIDIDIYYIDSEMELQLLEGASEFCETTQLGCYSSMKFHLGIQIRMKCKTNRYYDFYQCQTCVESCIICQSKDICLNCIENYYFNYLNKICQPCPKECKTCQNAPENQFGYLCVICQEQHTLNHLGQCQRCGIYCQYCKEDFNIQTQEYFIRCLKCIDTQIMTIRFNGIDCTIVVIPNCQYVFLVSKSNYFQYDAFNYNFQPSNDLLDEKPICALCQDNYSYLYEQNACLEYEIQMCKIAVIKNFIFNGIDYGPQPVCLKSENQYSLSTIGDECTTSIENCQLCYTKKLKSNAYCLQCLQGYYSSRLTGQCQTCPENLHCKTCYHSTIGYNDEWKINFWNQDQSQNLNDYEIICNFATNTSVKLLNLGIQIRMKCKTNRYYDFYQCQTCVESCIICQSKDICLNCIENYYFNYLNKICQPCPKECKTCQNAPENQFGYLCVICQEQHTLNHLGQCQRCGIYCQYCKEDFNIQTQEYFIRCLKCIDTQIMTIRFNGIDCTIVVIPNCQYVFLVSKSNYFQYDAFNYNFQPSNDLLDEKPICALCQDNYSYLYEQNACLEYEIQMCKIAVIKNFIFNGIDYGPQPVCLKSENQYSLSTIGDECTTSIENCQLCYTKKLKSNAYCLQCLQGYYSSRLTGQCQTCPENLHCKTCYHSTIGYNDEWKINFWNQDQSQNLNDYEIICNFATNTTDSVINIISEQIMFDKVQFINNSYQNIQQLLTNIDWQFPQNLAVTEYNLKNIFQFKSAYGNSHLEADLIIVQNSLIERSQGINGIGFYINGQIVKLINLQFNNLTTFFKYNEENGGCLFIKIPISGCQIEMKNITAKNIITKDYGSFLFIQSNHDRLNLTINNLTFIECISKKGSAFYAAFQKNSLQNLIKLKNIVIKNSQVALLNYLKYLIDNQNNQKALLDLNNRVLIYVENTILLLENTLVEKIFEESLLESLDQGNITLNKIKIFNGTVTRKNIISIQPREDLSISIIIKEIQIQNVSQTEDQNEQCQIQQITQKIYNMQCSSQVDTSIKQLIMNDDKDQTDQIKQSALAVTQIKSNDLILISDIYFSNNNYSKSVCGLIYLQINKKLFDFFSIVIQDLIMNNNFCGKVGCIYINSNVFDETSTLEQQNRLLASNIVQTLQLTNHDIIIQNYQCFENVADLGTCLFSNQTNLIIKNSIFYNNQAIIIGGAMYFCGNQSFQFIVNSNVYNNSANIAGAIYFEDSLRQDIKKYNSLVFDNRASYFGQNIVSTPTHLSITLNNYQYIYNTFVVEKTIYNMIESINNTNQIKQNTIFLPSGTPIKQYKRFNQNKQELESQNLTLRIVALDDQYFKLNNLNNSKCSLEPFIVNIENNKIQENLNQQLISQNTVTFDPISNDYNLDNLIIYFDSKNTNKTYLKLVITCSSIQIPIYDENNLIIQSFHNNYQLFVNINTLKCRVGQIKSLTDNSCHECDPNLDQYSNQLNLNKCYIRDEQSTISVTSFGLNLRQGFWRPYFDNNFIEECQNLRINCLGQWNFGDSSCYTGHIGALCEQCDIQNIRGDGYFSQAQQYSCGSCEDINYNIAQIIGFSIWSLITIILSVKGANSVQNQQLELSNIIKNIYLIESPYLIKILTNYLQIISSLTTFKLNLPVNFFYFLNGVGNPIQQISYSLDCFLNNLTSLDIHYIRLIWQLILPCIYFTILLIIYSILIFVGYTKYKGPIVMTSVIYMYIYFQPSIIGQFIALISTRRISDIP</sequence>
<gene>
    <name evidence="3" type="ORF">PSON_ATCC_30995.1.T0670096</name>
</gene>
<dbReference type="EMBL" id="CAJJDN010000067">
    <property type="protein sequence ID" value="CAD8096842.1"/>
    <property type="molecule type" value="Genomic_DNA"/>
</dbReference>
<name>A0A8S1NWK9_9CILI</name>
<keyword evidence="4" id="KW-1185">Reference proteome</keyword>
<dbReference type="InterPro" id="IPR000742">
    <property type="entry name" value="EGF"/>
</dbReference>
<organism evidence="3 4">
    <name type="scientific">Paramecium sonneborni</name>
    <dbReference type="NCBI Taxonomy" id="65129"/>
    <lineage>
        <taxon>Eukaryota</taxon>
        <taxon>Sar</taxon>
        <taxon>Alveolata</taxon>
        <taxon>Ciliophora</taxon>
        <taxon>Intramacronucleata</taxon>
        <taxon>Oligohymenophorea</taxon>
        <taxon>Peniculida</taxon>
        <taxon>Parameciidae</taxon>
        <taxon>Paramecium</taxon>
    </lineage>
</organism>
<dbReference type="PANTHER" id="PTHR11319">
    <property type="entry name" value="G PROTEIN-COUPLED RECEPTOR-RELATED"/>
    <property type="match status" value="1"/>
</dbReference>
<dbReference type="PANTHER" id="PTHR11319:SF35">
    <property type="entry name" value="OUTER MEMBRANE PROTEIN PMPC-RELATED"/>
    <property type="match status" value="1"/>
</dbReference>
<feature type="domain" description="EGF-like" evidence="2">
    <location>
        <begin position="983"/>
        <end position="1019"/>
    </location>
</feature>
<dbReference type="CDD" id="cd00064">
    <property type="entry name" value="FU"/>
    <property type="match status" value="1"/>
</dbReference>
<feature type="transmembrane region" description="Helical" evidence="1">
    <location>
        <begin position="2225"/>
        <end position="2247"/>
    </location>
</feature>
<proteinExistence type="predicted"/>
<dbReference type="OrthoDB" id="306881at2759"/>
<feature type="transmembrane region" description="Helical" evidence="1">
    <location>
        <begin position="2259"/>
        <end position="2278"/>
    </location>
</feature>
<feature type="domain" description="EGF-like" evidence="2">
    <location>
        <begin position="656"/>
        <end position="692"/>
    </location>
</feature>
<evidence type="ECO:0000313" key="4">
    <source>
        <dbReference type="Proteomes" id="UP000692954"/>
    </source>
</evidence>
<dbReference type="SMART" id="SM00181">
    <property type="entry name" value="EGF"/>
    <property type="match status" value="5"/>
</dbReference>
<feature type="domain" description="EGF-like" evidence="2">
    <location>
        <begin position="1163"/>
        <end position="1202"/>
    </location>
</feature>
<feature type="domain" description="EGF-like" evidence="2">
    <location>
        <begin position="836"/>
        <end position="875"/>
    </location>
</feature>
<evidence type="ECO:0000313" key="3">
    <source>
        <dbReference type="EMBL" id="CAD8096842.1"/>
    </source>
</evidence>
<accession>A0A8S1NWK9</accession>
<reference evidence="3" key="1">
    <citation type="submission" date="2021-01" db="EMBL/GenBank/DDBJ databases">
        <authorList>
            <consortium name="Genoscope - CEA"/>
            <person name="William W."/>
        </authorList>
    </citation>
    <scope>NUCLEOTIDE SEQUENCE</scope>
</reference>
<dbReference type="Proteomes" id="UP000692954">
    <property type="component" value="Unassembled WGS sequence"/>
</dbReference>
<feature type="domain" description="EGF-like" evidence="2">
    <location>
        <begin position="431"/>
        <end position="465"/>
    </location>
</feature>
<keyword evidence="1" id="KW-0472">Membrane</keyword>
<keyword evidence="1" id="KW-0812">Transmembrane</keyword>